<proteinExistence type="predicted"/>
<organism evidence="1 2">
    <name type="scientific">Calypte anna</name>
    <name type="common">Anna's hummingbird</name>
    <name type="synonym">Archilochus anna</name>
    <dbReference type="NCBI Taxonomy" id="9244"/>
    <lineage>
        <taxon>Eukaryota</taxon>
        <taxon>Metazoa</taxon>
        <taxon>Chordata</taxon>
        <taxon>Craniata</taxon>
        <taxon>Vertebrata</taxon>
        <taxon>Euteleostomi</taxon>
        <taxon>Archelosauria</taxon>
        <taxon>Archosauria</taxon>
        <taxon>Dinosauria</taxon>
        <taxon>Saurischia</taxon>
        <taxon>Theropoda</taxon>
        <taxon>Coelurosauria</taxon>
        <taxon>Aves</taxon>
        <taxon>Neognathae</taxon>
        <taxon>Neoaves</taxon>
        <taxon>Strisores</taxon>
        <taxon>Apodiformes</taxon>
        <taxon>Trochilidae</taxon>
        <taxon>Calypte</taxon>
    </lineage>
</organism>
<feature type="non-terminal residue" evidence="1">
    <location>
        <position position="161"/>
    </location>
</feature>
<keyword evidence="2" id="KW-1185">Reference proteome</keyword>
<accession>A0A091HLG4</accession>
<dbReference type="EMBL" id="KL217504">
    <property type="protein sequence ID" value="KFO96049.1"/>
    <property type="molecule type" value="Genomic_DNA"/>
</dbReference>
<sequence>RSENMNDPLRLSAVLNLYEMLRLQGWAKLKFSQDPSMSYKDASILIKELFNACEKDVEQRTNSIFELLDNPPLNDAETKRKQESIQEIRRLLRDFCYQNNSELYSKIVMQAGIDAKSASLKEFTHQCCQVYIFLLLQEPPVKAVWHEQGISKTYSEHVIKK</sequence>
<protein>
    <submittedName>
        <fullName evidence="1">Uncharacterized protein</fullName>
    </submittedName>
</protein>
<dbReference type="Proteomes" id="UP000054308">
    <property type="component" value="Unassembled WGS sequence"/>
</dbReference>
<reference evidence="1 2" key="1">
    <citation type="submission" date="2014-04" db="EMBL/GenBank/DDBJ databases">
        <title>Genome evolution of avian class.</title>
        <authorList>
            <person name="Zhang G."/>
            <person name="Li C."/>
        </authorList>
    </citation>
    <scope>NUCLEOTIDE SEQUENCE [LARGE SCALE GENOMIC DNA]</scope>
    <source>
        <strain evidence="1">BGI_N300</strain>
    </source>
</reference>
<feature type="non-terminal residue" evidence="1">
    <location>
        <position position="1"/>
    </location>
</feature>
<name>A0A091HLG4_CALAN</name>
<evidence type="ECO:0000313" key="1">
    <source>
        <dbReference type="EMBL" id="KFO96049.1"/>
    </source>
</evidence>
<dbReference type="AlphaFoldDB" id="A0A091HLG4"/>
<evidence type="ECO:0000313" key="2">
    <source>
        <dbReference type="Proteomes" id="UP000054308"/>
    </source>
</evidence>
<gene>
    <name evidence="1" type="ORF">N300_13154</name>
</gene>